<keyword evidence="2" id="KW-1185">Reference proteome</keyword>
<sequence length="169" mass="18774">MIAATDDESSSDGCFTYTQPHIVGLKLSACLLAKVLPQLHLTRPTCKKAQELYLETPLTSNIHQWIKRTYQRHLLLGVTLVLDQPLKRKLTIKLTLNGKLWHEESFGAGLVDFECELDSVLTLQSGSNLSILYTRKNRLGVPVPIAKASVLFRDAQQLIANGTGKLSAY</sequence>
<accession>A0A4S4L7R7</accession>
<comment type="caution">
    <text evidence="1">The sequence shown here is derived from an EMBL/GenBank/DDBJ whole genome shotgun (WGS) entry which is preliminary data.</text>
</comment>
<dbReference type="Proteomes" id="UP000310158">
    <property type="component" value="Unassembled WGS sequence"/>
</dbReference>
<organism evidence="1 2">
    <name type="scientific">Bondarzewia mesenterica</name>
    <dbReference type="NCBI Taxonomy" id="1095465"/>
    <lineage>
        <taxon>Eukaryota</taxon>
        <taxon>Fungi</taxon>
        <taxon>Dikarya</taxon>
        <taxon>Basidiomycota</taxon>
        <taxon>Agaricomycotina</taxon>
        <taxon>Agaricomycetes</taxon>
        <taxon>Russulales</taxon>
        <taxon>Bondarzewiaceae</taxon>
        <taxon>Bondarzewia</taxon>
    </lineage>
</organism>
<name>A0A4S4L7R7_9AGAM</name>
<dbReference type="EMBL" id="SGPL01000974">
    <property type="protein sequence ID" value="THH05690.1"/>
    <property type="molecule type" value="Genomic_DNA"/>
</dbReference>
<dbReference type="AlphaFoldDB" id="A0A4S4L7R7"/>
<evidence type="ECO:0000313" key="2">
    <source>
        <dbReference type="Proteomes" id="UP000310158"/>
    </source>
</evidence>
<proteinExistence type="predicted"/>
<gene>
    <name evidence="1" type="ORF">EW146_g9831</name>
</gene>
<evidence type="ECO:0000313" key="1">
    <source>
        <dbReference type="EMBL" id="THH05690.1"/>
    </source>
</evidence>
<reference evidence="1 2" key="1">
    <citation type="submission" date="2019-02" db="EMBL/GenBank/DDBJ databases">
        <title>Genome sequencing of the rare red list fungi Bondarzewia mesenterica.</title>
        <authorList>
            <person name="Buettner E."/>
            <person name="Kellner H."/>
        </authorList>
    </citation>
    <scope>NUCLEOTIDE SEQUENCE [LARGE SCALE GENOMIC DNA]</scope>
    <source>
        <strain evidence="1 2">DSM 108281</strain>
    </source>
</reference>
<protein>
    <submittedName>
        <fullName evidence="1">Uncharacterized protein</fullName>
    </submittedName>
</protein>